<dbReference type="Proteomes" id="UP001055153">
    <property type="component" value="Unassembled WGS sequence"/>
</dbReference>
<evidence type="ECO:0000313" key="4">
    <source>
        <dbReference type="Proteomes" id="UP001055153"/>
    </source>
</evidence>
<organism evidence="3 4">
    <name type="scientific">Methylobacterium isbiliense</name>
    <dbReference type="NCBI Taxonomy" id="315478"/>
    <lineage>
        <taxon>Bacteria</taxon>
        <taxon>Pseudomonadati</taxon>
        <taxon>Pseudomonadota</taxon>
        <taxon>Alphaproteobacteria</taxon>
        <taxon>Hyphomicrobiales</taxon>
        <taxon>Methylobacteriaceae</taxon>
        <taxon>Methylobacterium</taxon>
    </lineage>
</organism>
<feature type="domain" description="Phasin" evidence="2">
    <location>
        <begin position="93"/>
        <end position="191"/>
    </location>
</feature>
<keyword evidence="4" id="KW-1185">Reference proteome</keyword>
<protein>
    <recommendedName>
        <fullName evidence="2">Phasin domain-containing protein</fullName>
    </recommendedName>
</protein>
<reference evidence="3" key="2">
    <citation type="submission" date="2021-08" db="EMBL/GenBank/DDBJ databases">
        <authorList>
            <person name="Tani A."/>
            <person name="Ola A."/>
            <person name="Ogura Y."/>
            <person name="Katsura K."/>
            <person name="Hayashi T."/>
        </authorList>
    </citation>
    <scope>NUCLEOTIDE SEQUENCE</scope>
    <source>
        <strain evidence="3">DSM 17168</strain>
    </source>
</reference>
<dbReference type="Pfam" id="PF09361">
    <property type="entry name" value="Phasin_2"/>
    <property type="match status" value="1"/>
</dbReference>
<gene>
    <name evidence="3" type="ORF">GMJLKIPL_3080</name>
</gene>
<dbReference type="RefSeq" id="WP_238235954.1">
    <property type="nucleotide sequence ID" value="NZ_BPQQ01000034.1"/>
</dbReference>
<feature type="region of interest" description="Disordered" evidence="1">
    <location>
        <begin position="1"/>
        <end position="46"/>
    </location>
</feature>
<name>A0ABQ4SD62_9HYPH</name>
<feature type="compositionally biased region" description="Low complexity" evidence="1">
    <location>
        <begin position="25"/>
        <end position="46"/>
    </location>
</feature>
<evidence type="ECO:0000313" key="3">
    <source>
        <dbReference type="EMBL" id="GJE01151.1"/>
    </source>
</evidence>
<proteinExistence type="predicted"/>
<sequence length="202" mass="21868">MDNHSQSTDQNKTSSEFRPNSGDEVAQSVHDAASSVADAGKQAAQAGDDVLRHAAESARDTVQTSMDTAAQSFKHGADQVSQSWGLSGPHYDEMARRSTQNIQIVTEVGTILAKGAQDVSREWVNLAQQRATKNIDGLSRLANCRSVQDLVTAQSELMQTHFQLLIDGNKRIAELSLRVVDEAARTLQARVEKAADRMHGAA</sequence>
<accession>A0ABQ4SD62</accession>
<dbReference type="EMBL" id="BPQQ01000034">
    <property type="protein sequence ID" value="GJE01151.1"/>
    <property type="molecule type" value="Genomic_DNA"/>
</dbReference>
<evidence type="ECO:0000259" key="2">
    <source>
        <dbReference type="Pfam" id="PF09361"/>
    </source>
</evidence>
<reference evidence="3" key="1">
    <citation type="journal article" date="2021" name="Front. Microbiol.">
        <title>Comprehensive Comparative Genomics and Phenotyping of Methylobacterium Species.</title>
        <authorList>
            <person name="Alessa O."/>
            <person name="Ogura Y."/>
            <person name="Fujitani Y."/>
            <person name="Takami H."/>
            <person name="Hayashi T."/>
            <person name="Sahin N."/>
            <person name="Tani A."/>
        </authorList>
    </citation>
    <scope>NUCLEOTIDE SEQUENCE</scope>
    <source>
        <strain evidence="3">DSM 17168</strain>
    </source>
</reference>
<feature type="compositionally biased region" description="Polar residues" evidence="1">
    <location>
        <begin position="1"/>
        <end position="18"/>
    </location>
</feature>
<comment type="caution">
    <text evidence="3">The sequence shown here is derived from an EMBL/GenBank/DDBJ whole genome shotgun (WGS) entry which is preliminary data.</text>
</comment>
<evidence type="ECO:0000256" key="1">
    <source>
        <dbReference type="SAM" id="MobiDB-lite"/>
    </source>
</evidence>
<dbReference type="InterPro" id="IPR018968">
    <property type="entry name" value="Phasin"/>
</dbReference>